<evidence type="ECO:0000256" key="8">
    <source>
        <dbReference type="RuleBase" id="RU363034"/>
    </source>
</evidence>
<evidence type="ECO:0000256" key="6">
    <source>
        <dbReference type="ARBA" id="ARBA00022825"/>
    </source>
</evidence>
<dbReference type="PANTHER" id="PTHR24276">
    <property type="entry name" value="POLYSERASE-RELATED"/>
    <property type="match status" value="1"/>
</dbReference>
<dbReference type="InterPro" id="IPR018114">
    <property type="entry name" value="TRYPSIN_HIS"/>
</dbReference>
<dbReference type="GO" id="GO:0005576">
    <property type="term" value="C:extracellular region"/>
    <property type="evidence" value="ECO:0007669"/>
    <property type="project" value="UniProtKB-SubCell"/>
</dbReference>
<feature type="chain" id="PRO_5037103505" evidence="9">
    <location>
        <begin position="17"/>
        <end position="257"/>
    </location>
</feature>
<dbReference type="PROSITE" id="PS00135">
    <property type="entry name" value="TRYPSIN_SER"/>
    <property type="match status" value="1"/>
</dbReference>
<accession>A0A977XVA9</accession>
<dbReference type="PROSITE" id="PS00134">
    <property type="entry name" value="TRYPSIN_HIS"/>
    <property type="match status" value="1"/>
</dbReference>
<dbReference type="InterPro" id="IPR033116">
    <property type="entry name" value="TRYPSIN_SER"/>
</dbReference>
<dbReference type="Gene3D" id="2.40.10.10">
    <property type="entry name" value="Trypsin-like serine proteases"/>
    <property type="match status" value="2"/>
</dbReference>
<dbReference type="CDD" id="cd00190">
    <property type="entry name" value="Tryp_SPc"/>
    <property type="match status" value="1"/>
</dbReference>
<comment type="similarity">
    <text evidence="2">Belongs to the peptidase S1 family.</text>
</comment>
<dbReference type="Pfam" id="PF00089">
    <property type="entry name" value="Trypsin"/>
    <property type="match status" value="1"/>
</dbReference>
<dbReference type="EMBL" id="MZ533112">
    <property type="protein sequence ID" value="UXX33474.1"/>
    <property type="molecule type" value="mRNA"/>
</dbReference>
<keyword evidence="7" id="KW-1015">Disulfide bond</keyword>
<keyword evidence="6 8" id="KW-0720">Serine protease</keyword>
<keyword evidence="5 8" id="KW-0378">Hydrolase</keyword>
<dbReference type="InterPro" id="IPR001314">
    <property type="entry name" value="Peptidase_S1A"/>
</dbReference>
<reference evidence="11" key="1">
    <citation type="submission" date="2021-07" db="EMBL/GenBank/DDBJ databases">
        <authorList>
            <person name="Xie M."/>
            <person name="Chen H."/>
            <person name="Zhong Y."/>
            <person name="Lin L."/>
            <person name="Zhang G."/>
            <person name="Su W."/>
        </authorList>
    </citation>
    <scope>NUCLEOTIDE SEQUENCE</scope>
</reference>
<dbReference type="PROSITE" id="PS50240">
    <property type="entry name" value="TRYPSIN_DOM"/>
    <property type="match status" value="1"/>
</dbReference>
<dbReference type="PANTHER" id="PTHR24276:SF96">
    <property type="entry name" value="PEPTIDASE S1 DOMAIN-CONTAINING PROTEIN"/>
    <property type="match status" value="1"/>
</dbReference>
<evidence type="ECO:0000313" key="11">
    <source>
        <dbReference type="EMBL" id="UXX33474.1"/>
    </source>
</evidence>
<dbReference type="InterPro" id="IPR009003">
    <property type="entry name" value="Peptidase_S1_PA"/>
</dbReference>
<keyword evidence="4 8" id="KW-0645">Protease</keyword>
<dbReference type="PRINTS" id="PR00722">
    <property type="entry name" value="CHYMOTRYPSIN"/>
</dbReference>
<keyword evidence="3" id="KW-0964">Secreted</keyword>
<dbReference type="InterPro" id="IPR043504">
    <property type="entry name" value="Peptidase_S1_PA_chymotrypsin"/>
</dbReference>
<evidence type="ECO:0000256" key="3">
    <source>
        <dbReference type="ARBA" id="ARBA00022525"/>
    </source>
</evidence>
<keyword evidence="9" id="KW-0732">Signal</keyword>
<dbReference type="FunFam" id="2.40.10.10:FF:000047">
    <property type="entry name" value="Trypsin eta"/>
    <property type="match status" value="1"/>
</dbReference>
<feature type="domain" description="Peptidase S1" evidence="10">
    <location>
        <begin position="35"/>
        <end position="256"/>
    </location>
</feature>
<dbReference type="InterPro" id="IPR050430">
    <property type="entry name" value="Peptidase_S1"/>
</dbReference>
<sequence length="257" mass="26542">MFKFAVLLTLTAVATAIPARIVPKTIIDLEGDWRVVGGSAAPTGAYPFMVSIRSSSNSHYCGGSIINERWVLTAAHCIIGESTSNVRAVVGTNTLNAGGTSYVSTRLILHNNYDDDSADNDVGVIQLASAIAYSNTVAPVVLNSVNTGAVDAILIGWGQTSTIGSAPNNLQHLSTSTITAAQCQAIWGSSVNSGHICSFTRAGQGSCFGDSGGPLIQTSNSAQLGIVSFGVACAQGFPDVYSRVSSYNSWINSAVSS</sequence>
<proteinExistence type="evidence at transcript level"/>
<protein>
    <submittedName>
        <fullName evidence="11">Serine protease-like protein</fullName>
    </submittedName>
</protein>
<evidence type="ECO:0000256" key="7">
    <source>
        <dbReference type="ARBA" id="ARBA00023157"/>
    </source>
</evidence>
<evidence type="ECO:0000256" key="5">
    <source>
        <dbReference type="ARBA" id="ARBA00022801"/>
    </source>
</evidence>
<dbReference type="GO" id="GO:0016485">
    <property type="term" value="P:protein processing"/>
    <property type="evidence" value="ECO:0007669"/>
    <property type="project" value="UniProtKB-ARBA"/>
</dbReference>
<evidence type="ECO:0000256" key="2">
    <source>
        <dbReference type="ARBA" id="ARBA00007664"/>
    </source>
</evidence>
<dbReference type="GO" id="GO:0004252">
    <property type="term" value="F:serine-type endopeptidase activity"/>
    <property type="evidence" value="ECO:0007669"/>
    <property type="project" value="InterPro"/>
</dbReference>
<dbReference type="SUPFAM" id="SSF50494">
    <property type="entry name" value="Trypsin-like serine proteases"/>
    <property type="match status" value="1"/>
</dbReference>
<evidence type="ECO:0000259" key="10">
    <source>
        <dbReference type="PROSITE" id="PS50240"/>
    </source>
</evidence>
<comment type="subcellular location">
    <subcellularLocation>
        <location evidence="1">Secreted</location>
    </subcellularLocation>
</comment>
<dbReference type="InterPro" id="IPR001254">
    <property type="entry name" value="Trypsin_dom"/>
</dbReference>
<name>A0A977XVA9_HOLOL</name>
<evidence type="ECO:0000256" key="1">
    <source>
        <dbReference type="ARBA" id="ARBA00004613"/>
    </source>
</evidence>
<dbReference type="SMART" id="SM00020">
    <property type="entry name" value="Tryp_SPc"/>
    <property type="match status" value="1"/>
</dbReference>
<evidence type="ECO:0000256" key="4">
    <source>
        <dbReference type="ARBA" id="ARBA00022670"/>
    </source>
</evidence>
<evidence type="ECO:0000256" key="9">
    <source>
        <dbReference type="SAM" id="SignalP"/>
    </source>
</evidence>
<organism evidence="11">
    <name type="scientific">Holotrichia oblita</name>
    <name type="common">Chafer beetle</name>
    <dbReference type="NCBI Taxonomy" id="644536"/>
    <lineage>
        <taxon>Eukaryota</taxon>
        <taxon>Metazoa</taxon>
        <taxon>Ecdysozoa</taxon>
        <taxon>Arthropoda</taxon>
        <taxon>Hexapoda</taxon>
        <taxon>Insecta</taxon>
        <taxon>Pterygota</taxon>
        <taxon>Neoptera</taxon>
        <taxon>Endopterygota</taxon>
        <taxon>Coleoptera</taxon>
        <taxon>Polyphaga</taxon>
        <taxon>Scarabaeiformia</taxon>
        <taxon>Scarabaeidae</taxon>
        <taxon>Melolonthinae</taxon>
        <taxon>Holotrichia</taxon>
    </lineage>
</organism>
<dbReference type="AlphaFoldDB" id="A0A977XVA9"/>
<feature type="signal peptide" evidence="9">
    <location>
        <begin position="1"/>
        <end position="16"/>
    </location>
</feature>